<keyword evidence="5" id="KW-1133">Transmembrane helix</keyword>
<evidence type="ECO:0000256" key="3">
    <source>
        <dbReference type="ARBA" id="ARBA00022692"/>
    </source>
</evidence>
<dbReference type="RefSeq" id="WP_090863113.1">
    <property type="nucleotide sequence ID" value="NZ_LT629759.1"/>
</dbReference>
<keyword evidence="7" id="KW-0472">Membrane</keyword>
<dbReference type="OrthoDB" id="3267321at2"/>
<feature type="compositionally biased region" description="Basic and acidic residues" evidence="8">
    <location>
        <begin position="95"/>
        <end position="115"/>
    </location>
</feature>
<gene>
    <name evidence="9" type="ORF">SAMN04489857_1499</name>
</gene>
<evidence type="ECO:0000256" key="6">
    <source>
        <dbReference type="ARBA" id="ARBA00023010"/>
    </source>
</evidence>
<keyword evidence="3" id="KW-0812">Transmembrane</keyword>
<dbReference type="GO" id="GO:0016020">
    <property type="term" value="C:membrane"/>
    <property type="evidence" value="ECO:0007669"/>
    <property type="project" value="UniProtKB-SubCell"/>
</dbReference>
<evidence type="ECO:0000256" key="5">
    <source>
        <dbReference type="ARBA" id="ARBA00022989"/>
    </source>
</evidence>
<dbReference type="GeneID" id="78695567"/>
<dbReference type="Pfam" id="PF02416">
    <property type="entry name" value="TatA_B_E"/>
    <property type="match status" value="1"/>
</dbReference>
<dbReference type="PRINTS" id="PR01506">
    <property type="entry name" value="TATBPROTEIN"/>
</dbReference>
<dbReference type="GO" id="GO:0015031">
    <property type="term" value="P:protein transport"/>
    <property type="evidence" value="ECO:0007669"/>
    <property type="project" value="UniProtKB-KW"/>
</dbReference>
<feature type="compositionally biased region" description="Acidic residues" evidence="8">
    <location>
        <begin position="189"/>
        <end position="203"/>
    </location>
</feature>
<evidence type="ECO:0000256" key="7">
    <source>
        <dbReference type="ARBA" id="ARBA00023136"/>
    </source>
</evidence>
<protein>
    <submittedName>
        <fullName evidence="9">Sec-independent protein translocase protein TatB</fullName>
    </submittedName>
</protein>
<dbReference type="Gene3D" id="1.20.5.3310">
    <property type="match status" value="1"/>
</dbReference>
<dbReference type="EMBL" id="LT629759">
    <property type="protein sequence ID" value="SDR88118.1"/>
    <property type="molecule type" value="Genomic_DNA"/>
</dbReference>
<keyword evidence="6" id="KW-0811">Translocation</keyword>
<evidence type="ECO:0000256" key="8">
    <source>
        <dbReference type="SAM" id="MobiDB-lite"/>
    </source>
</evidence>
<sequence length="216" mass="22884">MFGIGETELALILIFAFLIFGPDKLPGMGRTIGRMLRQFREAQEGFTEVVQTEVMDPLNNAMNEPQTEDEKKRSSARAAAMDEDADIESGVDGAAPRRETFAERRERLARERAAAEQEAATAADSAGEKDVDSDSDVDSDADVDAPQASAGEKDEEPSSESAAPARSVASLYAMKGTRKAKPVARPADEDADGDADASVDSDADVTAKPAAKGGED</sequence>
<organism evidence="9 10">
    <name type="scientific">Parafannyhessea umbonata</name>
    <dbReference type="NCBI Taxonomy" id="604330"/>
    <lineage>
        <taxon>Bacteria</taxon>
        <taxon>Bacillati</taxon>
        <taxon>Actinomycetota</taxon>
        <taxon>Coriobacteriia</taxon>
        <taxon>Coriobacteriales</taxon>
        <taxon>Atopobiaceae</taxon>
        <taxon>Parafannyhessea</taxon>
    </lineage>
</organism>
<dbReference type="PANTHER" id="PTHR33162">
    <property type="entry name" value="SEC-INDEPENDENT PROTEIN TRANSLOCASE PROTEIN TATA, CHLOROPLASTIC"/>
    <property type="match status" value="1"/>
</dbReference>
<dbReference type="AlphaFoldDB" id="A0A1H1MMZ5"/>
<keyword evidence="4" id="KW-0653">Protein transport</keyword>
<proteinExistence type="predicted"/>
<evidence type="ECO:0000256" key="4">
    <source>
        <dbReference type="ARBA" id="ARBA00022927"/>
    </source>
</evidence>
<keyword evidence="2" id="KW-0813">Transport</keyword>
<evidence type="ECO:0000313" key="9">
    <source>
        <dbReference type="EMBL" id="SDR88118.1"/>
    </source>
</evidence>
<dbReference type="PANTHER" id="PTHR33162:SF1">
    <property type="entry name" value="SEC-INDEPENDENT PROTEIN TRANSLOCASE PROTEIN TATA, CHLOROPLASTIC"/>
    <property type="match status" value="1"/>
</dbReference>
<feature type="region of interest" description="Disordered" evidence="8">
    <location>
        <begin position="58"/>
        <end position="216"/>
    </location>
</feature>
<evidence type="ECO:0000256" key="1">
    <source>
        <dbReference type="ARBA" id="ARBA00004167"/>
    </source>
</evidence>
<dbReference type="InterPro" id="IPR003369">
    <property type="entry name" value="TatA/B/E"/>
</dbReference>
<dbReference type="Proteomes" id="UP000199480">
    <property type="component" value="Chromosome I"/>
</dbReference>
<name>A0A1H1MMZ5_9ACTN</name>
<evidence type="ECO:0000256" key="2">
    <source>
        <dbReference type="ARBA" id="ARBA00022448"/>
    </source>
</evidence>
<accession>A0A1H1MMZ5</accession>
<feature type="compositionally biased region" description="Low complexity" evidence="8">
    <location>
        <begin position="116"/>
        <end position="125"/>
    </location>
</feature>
<feature type="compositionally biased region" description="Acidic residues" evidence="8">
    <location>
        <begin position="133"/>
        <end position="143"/>
    </location>
</feature>
<comment type="subcellular location">
    <subcellularLocation>
        <location evidence="1">Membrane</location>
        <topology evidence="1">Single-pass membrane protein</topology>
    </subcellularLocation>
</comment>
<reference evidence="10" key="1">
    <citation type="submission" date="2016-10" db="EMBL/GenBank/DDBJ databases">
        <authorList>
            <person name="Varghese N."/>
            <person name="Submissions S."/>
        </authorList>
    </citation>
    <scope>NUCLEOTIDE SEQUENCE [LARGE SCALE GENOMIC DNA]</scope>
    <source>
        <strain evidence="10">DSM 22620</strain>
    </source>
</reference>
<evidence type="ECO:0000313" key="10">
    <source>
        <dbReference type="Proteomes" id="UP000199480"/>
    </source>
</evidence>